<dbReference type="CDD" id="cd01647">
    <property type="entry name" value="RT_LTR"/>
    <property type="match status" value="1"/>
</dbReference>
<proteinExistence type="predicted"/>
<dbReference type="Pfam" id="PF00078">
    <property type="entry name" value="RVT_1"/>
    <property type="match status" value="1"/>
</dbReference>
<keyword evidence="3" id="KW-0540">Nuclease</keyword>
<comment type="caution">
    <text evidence="9">The sequence shown here is derived from an EMBL/GenBank/DDBJ whole genome shotgun (WGS) entry which is preliminary data.</text>
</comment>
<evidence type="ECO:0008006" key="11">
    <source>
        <dbReference type="Google" id="ProtNLM"/>
    </source>
</evidence>
<dbReference type="PANTHER" id="PTHR37984">
    <property type="entry name" value="PROTEIN CBG26694"/>
    <property type="match status" value="1"/>
</dbReference>
<dbReference type="Gene3D" id="3.10.10.10">
    <property type="entry name" value="HIV Type 1 Reverse Transcriptase, subunit A, domain 1"/>
    <property type="match status" value="1"/>
</dbReference>
<organism evidence="9 10">
    <name type="scientific">Austropuccinia psidii MF-1</name>
    <dbReference type="NCBI Taxonomy" id="1389203"/>
    <lineage>
        <taxon>Eukaryota</taxon>
        <taxon>Fungi</taxon>
        <taxon>Dikarya</taxon>
        <taxon>Basidiomycota</taxon>
        <taxon>Pucciniomycotina</taxon>
        <taxon>Pucciniomycetes</taxon>
        <taxon>Pucciniales</taxon>
        <taxon>Sphaerophragmiaceae</taxon>
        <taxon>Austropuccinia</taxon>
    </lineage>
</organism>
<dbReference type="EMBL" id="AVOT02015001">
    <property type="protein sequence ID" value="MBW0498957.1"/>
    <property type="molecule type" value="Genomic_DNA"/>
</dbReference>
<protein>
    <recommendedName>
        <fullName evidence="11">Reverse transcriptase domain-containing protein</fullName>
    </recommendedName>
</protein>
<keyword evidence="1" id="KW-0808">Transferase</keyword>
<dbReference type="GO" id="GO:0016787">
    <property type="term" value="F:hydrolase activity"/>
    <property type="evidence" value="ECO:0007669"/>
    <property type="project" value="UniProtKB-KW"/>
</dbReference>
<evidence type="ECO:0000256" key="4">
    <source>
        <dbReference type="ARBA" id="ARBA00022759"/>
    </source>
</evidence>
<keyword evidence="6" id="KW-0695">RNA-directed DNA polymerase</keyword>
<dbReference type="GO" id="GO:0003964">
    <property type="term" value="F:RNA-directed DNA polymerase activity"/>
    <property type="evidence" value="ECO:0007669"/>
    <property type="project" value="UniProtKB-KW"/>
</dbReference>
<gene>
    <name evidence="9" type="ORF">O181_038672</name>
</gene>
<dbReference type="Pfam" id="PF17917">
    <property type="entry name" value="RT_RNaseH"/>
    <property type="match status" value="1"/>
</dbReference>
<keyword evidence="10" id="KW-1185">Reference proteome</keyword>
<dbReference type="PANTHER" id="PTHR37984:SF5">
    <property type="entry name" value="PROTEIN NYNRIN-LIKE"/>
    <property type="match status" value="1"/>
</dbReference>
<evidence type="ECO:0000256" key="1">
    <source>
        <dbReference type="ARBA" id="ARBA00022679"/>
    </source>
</evidence>
<dbReference type="GO" id="GO:0004519">
    <property type="term" value="F:endonuclease activity"/>
    <property type="evidence" value="ECO:0007669"/>
    <property type="project" value="UniProtKB-KW"/>
</dbReference>
<evidence type="ECO:0000259" key="8">
    <source>
        <dbReference type="Pfam" id="PF17917"/>
    </source>
</evidence>
<dbReference type="InterPro" id="IPR050951">
    <property type="entry name" value="Retrovirus_Pol_polyprotein"/>
</dbReference>
<keyword evidence="2" id="KW-0548">Nucleotidyltransferase</keyword>
<dbReference type="SUPFAM" id="SSF56672">
    <property type="entry name" value="DNA/RNA polymerases"/>
    <property type="match status" value="1"/>
</dbReference>
<evidence type="ECO:0000313" key="10">
    <source>
        <dbReference type="Proteomes" id="UP000765509"/>
    </source>
</evidence>
<dbReference type="AlphaFoldDB" id="A0A9Q3HC45"/>
<reference evidence="9" key="1">
    <citation type="submission" date="2021-03" db="EMBL/GenBank/DDBJ databases">
        <title>Draft genome sequence of rust myrtle Austropuccinia psidii MF-1, a brazilian biotype.</title>
        <authorList>
            <person name="Quecine M.C."/>
            <person name="Pachon D.M.R."/>
            <person name="Bonatelli M.L."/>
            <person name="Correr F.H."/>
            <person name="Franceschini L.M."/>
            <person name="Leite T.F."/>
            <person name="Margarido G.R.A."/>
            <person name="Almeida C.A."/>
            <person name="Ferrarezi J.A."/>
            <person name="Labate C.A."/>
        </authorList>
    </citation>
    <scope>NUCLEOTIDE SEQUENCE</scope>
    <source>
        <strain evidence="9">MF-1</strain>
    </source>
</reference>
<dbReference type="Proteomes" id="UP000765509">
    <property type="component" value="Unassembled WGS sequence"/>
</dbReference>
<evidence type="ECO:0000256" key="2">
    <source>
        <dbReference type="ARBA" id="ARBA00022695"/>
    </source>
</evidence>
<accession>A0A9Q3HC45</accession>
<dbReference type="OrthoDB" id="3250101at2759"/>
<dbReference type="Gene3D" id="3.30.70.270">
    <property type="match status" value="2"/>
</dbReference>
<evidence type="ECO:0000256" key="5">
    <source>
        <dbReference type="ARBA" id="ARBA00022801"/>
    </source>
</evidence>
<name>A0A9Q3HC45_9BASI</name>
<dbReference type="InterPro" id="IPR000477">
    <property type="entry name" value="RT_dom"/>
</dbReference>
<evidence type="ECO:0000313" key="9">
    <source>
        <dbReference type="EMBL" id="MBW0498957.1"/>
    </source>
</evidence>
<dbReference type="InterPro" id="IPR043502">
    <property type="entry name" value="DNA/RNA_pol_sf"/>
</dbReference>
<feature type="domain" description="Reverse transcriptase RNase H-like" evidence="8">
    <location>
        <begin position="420"/>
        <end position="527"/>
    </location>
</feature>
<evidence type="ECO:0000259" key="7">
    <source>
        <dbReference type="Pfam" id="PF00078"/>
    </source>
</evidence>
<evidence type="ECO:0000256" key="6">
    <source>
        <dbReference type="ARBA" id="ARBA00022918"/>
    </source>
</evidence>
<evidence type="ECO:0000256" key="3">
    <source>
        <dbReference type="ARBA" id="ARBA00022722"/>
    </source>
</evidence>
<keyword evidence="5" id="KW-0378">Hydrolase</keyword>
<dbReference type="InterPro" id="IPR043128">
    <property type="entry name" value="Rev_trsase/Diguanyl_cyclase"/>
</dbReference>
<keyword evidence="4" id="KW-0255">Endonuclease</keyword>
<feature type="domain" description="Reverse transcriptase" evidence="7">
    <location>
        <begin position="184"/>
        <end position="330"/>
    </location>
</feature>
<sequence length="586" mass="67490">MNNCTSQHFILGNDYLNIYGIDINNHKDRYFTIGENKRQKFAFSPESREITVIKQVKNVNKDKFVSDQVIETQISPELTPEMKEELIEILFQYREAFPSDNGPLGAIKGHEVDIMLNVERPYPQLLRRPAYPAIPRAGEAFESHINELMKLGVLRYIGHNEEVEVTTPVIITWHNDKSKMVGVFTALNTYTITDRYPIPRIHETLTQLSKERFITSMDALKGFHQNVLTPHARKLLSIIALCGIYEYLRIPFGIKNAPSHYQRIMNTIFPHELSEGWLISYIDDIIICSETWKLHLERLSLVLKKILQVNMKISLKTGNFGLHELKALGHGVSRLRLVLDKNKVAGVLLKQMPQNKKEIMSFLGFSSYYRHQLKDFAIHARSLYRICDQQTVFEMTQESIQGYEKVRYALTNAPLLLMPDWKLPFKLYIDACGEGLGSFLHKAEIVNDKPYEGPICFISRQIKPTEARYGASQMEFLCLVWALEKLYYYLNGSVFEVITDFNAVKSLFNMKTPNRHMLRCQIAIQEYRGNMAIVHKAGNIHKNYVGLSRWSLSNTPDNTAHVPTGSEPQIPIEGIKIKDVGTKFFE</sequence>
<dbReference type="InterPro" id="IPR041373">
    <property type="entry name" value="RT_RNaseH"/>
</dbReference>